<keyword evidence="1" id="KW-0472">Membrane</keyword>
<dbReference type="InterPro" id="IPR021359">
    <property type="entry name" value="DUF2812"/>
</dbReference>
<organism evidence="2 3">
    <name type="scientific">Exiguobacterium antarcticum</name>
    <dbReference type="NCBI Taxonomy" id="132920"/>
    <lineage>
        <taxon>Bacteria</taxon>
        <taxon>Bacillati</taxon>
        <taxon>Bacillota</taxon>
        <taxon>Bacilli</taxon>
        <taxon>Bacillales</taxon>
        <taxon>Bacillales Family XII. Incertae Sedis</taxon>
        <taxon>Exiguobacterium</taxon>
    </lineage>
</organism>
<name>A0ABT6R6A1_9BACL</name>
<dbReference type="EMBL" id="JASBQV010000021">
    <property type="protein sequence ID" value="MDI3235811.1"/>
    <property type="molecule type" value="Genomic_DNA"/>
</dbReference>
<accession>A0ABT6R6A1</accession>
<proteinExistence type="predicted"/>
<dbReference type="Pfam" id="PF11193">
    <property type="entry name" value="DUF2812"/>
    <property type="match status" value="1"/>
</dbReference>
<evidence type="ECO:0000313" key="3">
    <source>
        <dbReference type="Proteomes" id="UP001243286"/>
    </source>
</evidence>
<reference evidence="2 3" key="1">
    <citation type="submission" date="2023-04" db="EMBL/GenBank/DDBJ databases">
        <title>Antarctic isolates genomes.</title>
        <authorList>
            <person name="Dimov S.G."/>
        </authorList>
    </citation>
    <scope>NUCLEOTIDE SEQUENCE [LARGE SCALE GENOMIC DNA]</scope>
    <source>
        <strain evidence="2 3">AL19</strain>
    </source>
</reference>
<keyword evidence="1" id="KW-0812">Transmembrane</keyword>
<feature type="transmembrane region" description="Helical" evidence="1">
    <location>
        <begin position="142"/>
        <end position="162"/>
    </location>
</feature>
<keyword evidence="1" id="KW-1133">Transmembrane helix</keyword>
<sequence>MKKFKFYLNDEAEERWVNEMSRQGWQLTKFSPFVYTFEREGTVYTYRNEMITQQKNRSEYFAFLEETGVELVHANPFWAYYRKAGTEENFELFTDTVSTRNYLQKKLQTYWITLLFLLISMLSLFLIPNIGQEMTHPVTASVTIGFAFLEVLLIVAILSIIYRTKKHLRSL</sequence>
<evidence type="ECO:0000256" key="1">
    <source>
        <dbReference type="SAM" id="Phobius"/>
    </source>
</evidence>
<gene>
    <name evidence="2" type="ORF">QK289_12400</name>
</gene>
<dbReference type="RefSeq" id="WP_282356814.1">
    <property type="nucleotide sequence ID" value="NZ_JASBQV010000021.1"/>
</dbReference>
<comment type="caution">
    <text evidence="2">The sequence shown here is derived from an EMBL/GenBank/DDBJ whole genome shotgun (WGS) entry which is preliminary data.</text>
</comment>
<evidence type="ECO:0000313" key="2">
    <source>
        <dbReference type="EMBL" id="MDI3235811.1"/>
    </source>
</evidence>
<protein>
    <submittedName>
        <fullName evidence="2">DUF2812 domain-containing protein</fullName>
    </submittedName>
</protein>
<feature type="transmembrane region" description="Helical" evidence="1">
    <location>
        <begin position="110"/>
        <end position="130"/>
    </location>
</feature>
<dbReference type="Proteomes" id="UP001243286">
    <property type="component" value="Unassembled WGS sequence"/>
</dbReference>
<keyword evidence="3" id="KW-1185">Reference proteome</keyword>